<evidence type="ECO:0000256" key="4">
    <source>
        <dbReference type="RuleBase" id="RU003719"/>
    </source>
</evidence>
<keyword evidence="2 4" id="KW-0560">Oxidoreductase</keyword>
<dbReference type="InterPro" id="IPR029752">
    <property type="entry name" value="D-isomer_DH_CS1"/>
</dbReference>
<dbReference type="GO" id="GO:0030267">
    <property type="term" value="F:glyoxylate reductase (NADPH) activity"/>
    <property type="evidence" value="ECO:0007669"/>
    <property type="project" value="TreeGrafter"/>
</dbReference>
<comment type="caution">
    <text evidence="7">The sequence shown here is derived from an EMBL/GenBank/DDBJ whole genome shotgun (WGS) entry which is preliminary data.</text>
</comment>
<dbReference type="InterPro" id="IPR006140">
    <property type="entry name" value="D-isomer_DH_NAD-bd"/>
</dbReference>
<gene>
    <name evidence="7" type="ORF">NUU61_007970</name>
</gene>
<evidence type="ECO:0000256" key="3">
    <source>
        <dbReference type="ARBA" id="ARBA00023027"/>
    </source>
</evidence>
<reference evidence="7" key="2">
    <citation type="journal article" date="2023" name="IMA Fungus">
        <title>Comparative genomic study of the Penicillium genus elucidates a diverse pangenome and 15 lateral gene transfer events.</title>
        <authorList>
            <person name="Petersen C."/>
            <person name="Sorensen T."/>
            <person name="Nielsen M.R."/>
            <person name="Sondergaard T.E."/>
            <person name="Sorensen J.L."/>
            <person name="Fitzpatrick D.A."/>
            <person name="Frisvad J.C."/>
            <person name="Nielsen K.L."/>
        </authorList>
    </citation>
    <scope>NUCLEOTIDE SEQUENCE</scope>
    <source>
        <strain evidence="7">IBT 34128</strain>
    </source>
</reference>
<protein>
    <recommendedName>
        <fullName evidence="9">Glyoxylate reductase</fullName>
    </recommendedName>
</protein>
<dbReference type="Gene3D" id="3.40.50.720">
    <property type="entry name" value="NAD(P)-binding Rossmann-like Domain"/>
    <property type="match status" value="2"/>
</dbReference>
<dbReference type="PANTHER" id="PTHR10996:SF269">
    <property type="entry name" value="HYPOTHETICAL D-ISOMER SPECIFIC 2-HYDROXYACID DEHYDROGENASE (EUROFUNG)"/>
    <property type="match status" value="1"/>
</dbReference>
<evidence type="ECO:0000259" key="6">
    <source>
        <dbReference type="Pfam" id="PF02826"/>
    </source>
</evidence>
<dbReference type="Proteomes" id="UP001141434">
    <property type="component" value="Unassembled WGS sequence"/>
</dbReference>
<dbReference type="PROSITE" id="PS00671">
    <property type="entry name" value="D_2_HYDROXYACID_DH_3"/>
    <property type="match status" value="1"/>
</dbReference>
<feature type="domain" description="D-isomer specific 2-hydroxyacid dehydrogenase catalytic" evidence="5">
    <location>
        <begin position="77"/>
        <end position="344"/>
    </location>
</feature>
<keyword evidence="3" id="KW-0520">NAD</keyword>
<dbReference type="SUPFAM" id="SSF52283">
    <property type="entry name" value="Formate/glycerate dehydrogenase catalytic domain-like"/>
    <property type="match status" value="1"/>
</dbReference>
<dbReference type="FunFam" id="3.40.50.720:FF:000282">
    <property type="entry name" value="Glyoxylate reductase protein"/>
    <property type="match status" value="1"/>
</dbReference>
<dbReference type="InterPro" id="IPR029753">
    <property type="entry name" value="D-isomer_DH_CS"/>
</dbReference>
<dbReference type="CDD" id="cd12168">
    <property type="entry name" value="Mand_dh_like"/>
    <property type="match status" value="1"/>
</dbReference>
<accession>A0A9W9ERH2</accession>
<dbReference type="PANTHER" id="PTHR10996">
    <property type="entry name" value="2-HYDROXYACID DEHYDROGENASE-RELATED"/>
    <property type="match status" value="1"/>
</dbReference>
<organism evidence="7 8">
    <name type="scientific">Penicillium alfredii</name>
    <dbReference type="NCBI Taxonomy" id="1506179"/>
    <lineage>
        <taxon>Eukaryota</taxon>
        <taxon>Fungi</taxon>
        <taxon>Dikarya</taxon>
        <taxon>Ascomycota</taxon>
        <taxon>Pezizomycotina</taxon>
        <taxon>Eurotiomycetes</taxon>
        <taxon>Eurotiomycetidae</taxon>
        <taxon>Eurotiales</taxon>
        <taxon>Aspergillaceae</taxon>
        <taxon>Penicillium</taxon>
    </lineage>
</organism>
<dbReference type="InterPro" id="IPR050223">
    <property type="entry name" value="D-isomer_2-hydroxyacid_DH"/>
</dbReference>
<proteinExistence type="inferred from homology"/>
<reference evidence="7" key="1">
    <citation type="submission" date="2022-11" db="EMBL/GenBank/DDBJ databases">
        <authorList>
            <person name="Petersen C."/>
        </authorList>
    </citation>
    <scope>NUCLEOTIDE SEQUENCE</scope>
    <source>
        <strain evidence="7">IBT 34128</strain>
    </source>
</reference>
<evidence type="ECO:0000259" key="5">
    <source>
        <dbReference type="Pfam" id="PF00389"/>
    </source>
</evidence>
<dbReference type="RefSeq" id="XP_056508788.1">
    <property type="nucleotide sequence ID" value="XM_056658495.1"/>
</dbReference>
<evidence type="ECO:0000313" key="7">
    <source>
        <dbReference type="EMBL" id="KAJ5086663.1"/>
    </source>
</evidence>
<dbReference type="Pfam" id="PF00389">
    <property type="entry name" value="2-Hacid_dh"/>
    <property type="match status" value="1"/>
</dbReference>
<dbReference type="GO" id="GO:0016618">
    <property type="term" value="F:hydroxypyruvate reductase [NAD(P)H] activity"/>
    <property type="evidence" value="ECO:0007669"/>
    <property type="project" value="TreeGrafter"/>
</dbReference>
<comment type="similarity">
    <text evidence="1 4">Belongs to the D-isomer specific 2-hydroxyacid dehydrogenase family.</text>
</comment>
<sequence length="350" mass="37773">MSSGSAKPKILLLGDIDQCVDPTNSAHQSWNALGELGELVKPTATNRAEFLQECQSGKFEGAVAAYRTFFSVKITGLVDEEIVNALPNSLKYLAHCGAGYDQVDVHACSARNPPIRVSNVPTAVDDATADVNMFLIIGALRNFNTGMHALREGKWRGQPAPPLGHDPQGKVLGILGMGGIGRNLKKKAEAFGMKVIYHNRRELNEELAAGAQYVSFDELLSTSDVISLNLPLNADRFKKNTRHIISKAEFAKMKNGVVVVNTARGAVIDEAALVDALDSGKVFSAGLDVFEEEPKIHPGLVRNTNVILVPHMGTWTKETQTAMEEWAIENIRLALAGGKLKSPVPEQAGL</sequence>
<keyword evidence="8" id="KW-1185">Reference proteome</keyword>
<name>A0A9W9ERH2_9EURO</name>
<dbReference type="GeneID" id="81397664"/>
<evidence type="ECO:0000256" key="2">
    <source>
        <dbReference type="ARBA" id="ARBA00023002"/>
    </source>
</evidence>
<feature type="domain" description="D-isomer specific 2-hydroxyacid dehydrogenase NAD-binding" evidence="6">
    <location>
        <begin position="134"/>
        <end position="313"/>
    </location>
</feature>
<evidence type="ECO:0008006" key="9">
    <source>
        <dbReference type="Google" id="ProtNLM"/>
    </source>
</evidence>
<dbReference type="PROSITE" id="PS00065">
    <property type="entry name" value="D_2_HYDROXYACID_DH_1"/>
    <property type="match status" value="1"/>
</dbReference>
<dbReference type="GO" id="GO:0051287">
    <property type="term" value="F:NAD binding"/>
    <property type="evidence" value="ECO:0007669"/>
    <property type="project" value="InterPro"/>
</dbReference>
<dbReference type="Pfam" id="PF02826">
    <property type="entry name" value="2-Hacid_dh_C"/>
    <property type="match status" value="1"/>
</dbReference>
<dbReference type="AlphaFoldDB" id="A0A9W9ERH2"/>
<evidence type="ECO:0000313" key="8">
    <source>
        <dbReference type="Proteomes" id="UP001141434"/>
    </source>
</evidence>
<dbReference type="EMBL" id="JAPMSZ010000010">
    <property type="protein sequence ID" value="KAJ5086663.1"/>
    <property type="molecule type" value="Genomic_DNA"/>
</dbReference>
<evidence type="ECO:0000256" key="1">
    <source>
        <dbReference type="ARBA" id="ARBA00005854"/>
    </source>
</evidence>
<dbReference type="InterPro" id="IPR036291">
    <property type="entry name" value="NAD(P)-bd_dom_sf"/>
</dbReference>
<dbReference type="GO" id="GO:0005829">
    <property type="term" value="C:cytosol"/>
    <property type="evidence" value="ECO:0007669"/>
    <property type="project" value="TreeGrafter"/>
</dbReference>
<dbReference type="OrthoDB" id="9991913at2759"/>
<dbReference type="SUPFAM" id="SSF51735">
    <property type="entry name" value="NAD(P)-binding Rossmann-fold domains"/>
    <property type="match status" value="1"/>
</dbReference>
<dbReference type="InterPro" id="IPR006139">
    <property type="entry name" value="D-isomer_2_OHA_DH_cat_dom"/>
</dbReference>